<dbReference type="EMBL" id="BAAATZ010000042">
    <property type="protein sequence ID" value="GAA2738562.1"/>
    <property type="molecule type" value="Genomic_DNA"/>
</dbReference>
<dbReference type="InterPro" id="IPR036388">
    <property type="entry name" value="WH-like_DNA-bd_sf"/>
</dbReference>
<keyword evidence="6" id="KW-1185">Reference proteome</keyword>
<dbReference type="PROSITE" id="PS00622">
    <property type="entry name" value="HTH_LUXR_1"/>
    <property type="match status" value="1"/>
</dbReference>
<dbReference type="SUPFAM" id="SSF52540">
    <property type="entry name" value="P-loop containing nucleoside triphosphate hydrolases"/>
    <property type="match status" value="1"/>
</dbReference>
<dbReference type="SMART" id="SM00421">
    <property type="entry name" value="HTH_LUXR"/>
    <property type="match status" value="1"/>
</dbReference>
<dbReference type="Pfam" id="PF13191">
    <property type="entry name" value="AAA_16"/>
    <property type="match status" value="1"/>
</dbReference>
<dbReference type="InterPro" id="IPR041664">
    <property type="entry name" value="AAA_16"/>
</dbReference>
<dbReference type="InterPro" id="IPR016032">
    <property type="entry name" value="Sig_transdc_resp-reg_C-effctor"/>
</dbReference>
<evidence type="ECO:0000256" key="3">
    <source>
        <dbReference type="SAM" id="MobiDB-lite"/>
    </source>
</evidence>
<keyword evidence="2" id="KW-0067">ATP-binding</keyword>
<evidence type="ECO:0000313" key="5">
    <source>
        <dbReference type="EMBL" id="GAA2738562.1"/>
    </source>
</evidence>
<comment type="caution">
    <text evidence="5">The sequence shown here is derived from an EMBL/GenBank/DDBJ whole genome shotgun (WGS) entry which is preliminary data.</text>
</comment>
<protein>
    <recommendedName>
        <fullName evidence="4">HTH luxR-type domain-containing protein</fullName>
    </recommendedName>
</protein>
<evidence type="ECO:0000256" key="1">
    <source>
        <dbReference type="ARBA" id="ARBA00022741"/>
    </source>
</evidence>
<feature type="region of interest" description="Disordered" evidence="3">
    <location>
        <begin position="881"/>
        <end position="903"/>
    </location>
</feature>
<dbReference type="PROSITE" id="PS50043">
    <property type="entry name" value="HTH_LUXR_2"/>
    <property type="match status" value="1"/>
</dbReference>
<dbReference type="Gene3D" id="1.10.10.10">
    <property type="entry name" value="Winged helix-like DNA-binding domain superfamily/Winged helix DNA-binding domain"/>
    <property type="match status" value="1"/>
</dbReference>
<dbReference type="InterPro" id="IPR011990">
    <property type="entry name" value="TPR-like_helical_dom_sf"/>
</dbReference>
<dbReference type="PANTHER" id="PTHR16305">
    <property type="entry name" value="TESTICULAR SOLUBLE ADENYLYL CYCLASE"/>
    <property type="match status" value="1"/>
</dbReference>
<feature type="domain" description="HTH luxR-type" evidence="4">
    <location>
        <begin position="892"/>
        <end position="957"/>
    </location>
</feature>
<dbReference type="SUPFAM" id="SSF48452">
    <property type="entry name" value="TPR-like"/>
    <property type="match status" value="1"/>
</dbReference>
<dbReference type="SUPFAM" id="SSF46894">
    <property type="entry name" value="C-terminal effector domain of the bipartite response regulators"/>
    <property type="match status" value="1"/>
</dbReference>
<dbReference type="Pfam" id="PF00196">
    <property type="entry name" value="GerE"/>
    <property type="match status" value="1"/>
</dbReference>
<evidence type="ECO:0000259" key="4">
    <source>
        <dbReference type="PROSITE" id="PS50043"/>
    </source>
</evidence>
<accession>A0ABP6HAX0</accession>
<keyword evidence="1" id="KW-0547">Nucleotide-binding</keyword>
<sequence>MGGHADGRRDAARLIGRRDALREISTSLDNDGFACVAMVGEPGAGKTRLLAELVDSARDAGYLALTGRAAEFEEDMPFGAMIDALDDHLETRDDLPSRLGEPVLRQLASVFPALEEIVPEGPALGSGASARYRLYRAVRQLLGELAGDAGLVLVVDDIHWADDASVELLDHLIRHPPRARFVIALAYRPAQLSPRMSALVSGAGVRRVQVTPFTAEEVAEFLGDGVDVERRARLHEMSGGNPFYLDALARMETLPTDGEHPHDDLPPLVGAALQAELGRLTDEARRVAQGGAVAADEFDALLAAAAAGVDRATALRALDELVQRDVVRGSGHGRFRFRHPLVRSAAYGSAAAGWRLGAHARVASHLSAVGAPATIRVHHVERAAGLGDESAITTLIEAARTEAVRAPAAAAQWLGTALRLIPGDTAPGGASRADLLLELARAQTVSGHLVEGRESAQEVLRLLPRNDYARRAFAARFCALVERLLDRSSQGRALLLAELRELPDPQAATAVPLRMRLVAESLMRGDRRAARAVLDFMPETTEQRRRDNPGMTTGIAALRPMAAYIAEEIDEALSLLEAATELMDGVQDADLLEWMDTVAWLCWAELWLGRPEHAQDRFERAVAITRATGQSFIVTNLLAGLARTLAVRGRLAEAALAAEESAEIARLLHSGHAKVVALAQQSLVTCWSGESEQALRLAAEARNAGGVEREWPRVQARFVHIMAQVGCGRLEEALRDAQDLWSGSEFALLDQASLLRCAETMAAAEAMRGRAEDAALWAERAEEQVHPQLDGNRGMAALARAHALKPGDPAAAAKLAVEAASLLGSSGQRLDEGRARLVAGGAALDAGDRTWAREQLAVAAEILGAAGAHGMLALTVREQRRAGERVPAPGGRGGGPSRLSRREREVAGLVAEDLSNQQIADRLVISVRTVETHLSNIFTKLGVASRVGVVAAIHELGGLREDEGDGGPGTGKASADS</sequence>
<dbReference type="Gene3D" id="3.40.50.300">
    <property type="entry name" value="P-loop containing nucleotide triphosphate hydrolases"/>
    <property type="match status" value="1"/>
</dbReference>
<gene>
    <name evidence="5" type="ORF">GCM10010439_73010</name>
</gene>
<dbReference type="PRINTS" id="PR00038">
    <property type="entry name" value="HTHLUXR"/>
</dbReference>
<evidence type="ECO:0000313" key="6">
    <source>
        <dbReference type="Proteomes" id="UP001501842"/>
    </source>
</evidence>
<dbReference type="CDD" id="cd06170">
    <property type="entry name" value="LuxR_C_like"/>
    <property type="match status" value="1"/>
</dbReference>
<dbReference type="PANTHER" id="PTHR16305:SF35">
    <property type="entry name" value="TRANSCRIPTIONAL ACTIVATOR DOMAIN"/>
    <property type="match status" value="1"/>
</dbReference>
<dbReference type="Gene3D" id="1.25.40.10">
    <property type="entry name" value="Tetratricopeptide repeat domain"/>
    <property type="match status" value="1"/>
</dbReference>
<dbReference type="RefSeq" id="WP_344458187.1">
    <property type="nucleotide sequence ID" value="NZ_BAAATZ010000042.1"/>
</dbReference>
<reference evidence="6" key="1">
    <citation type="journal article" date="2019" name="Int. J. Syst. Evol. Microbiol.">
        <title>The Global Catalogue of Microorganisms (GCM) 10K type strain sequencing project: providing services to taxonomists for standard genome sequencing and annotation.</title>
        <authorList>
            <consortium name="The Broad Institute Genomics Platform"/>
            <consortium name="The Broad Institute Genome Sequencing Center for Infectious Disease"/>
            <person name="Wu L."/>
            <person name="Ma J."/>
        </authorList>
    </citation>
    <scope>NUCLEOTIDE SEQUENCE [LARGE SCALE GENOMIC DNA]</scope>
    <source>
        <strain evidence="6">JCM 8201</strain>
    </source>
</reference>
<organism evidence="5 6">
    <name type="scientific">Actinocorallia aurantiaca</name>
    <dbReference type="NCBI Taxonomy" id="46204"/>
    <lineage>
        <taxon>Bacteria</taxon>
        <taxon>Bacillati</taxon>
        <taxon>Actinomycetota</taxon>
        <taxon>Actinomycetes</taxon>
        <taxon>Streptosporangiales</taxon>
        <taxon>Thermomonosporaceae</taxon>
        <taxon>Actinocorallia</taxon>
    </lineage>
</organism>
<dbReference type="InterPro" id="IPR000792">
    <property type="entry name" value="Tscrpt_reg_LuxR_C"/>
</dbReference>
<dbReference type="Proteomes" id="UP001501842">
    <property type="component" value="Unassembled WGS sequence"/>
</dbReference>
<evidence type="ECO:0000256" key="2">
    <source>
        <dbReference type="ARBA" id="ARBA00022840"/>
    </source>
</evidence>
<name>A0ABP6HAX0_9ACTN</name>
<proteinExistence type="predicted"/>
<dbReference type="InterPro" id="IPR027417">
    <property type="entry name" value="P-loop_NTPase"/>
</dbReference>